<comment type="caution">
    <text evidence="5">The sequence shown here is derived from an EMBL/GenBank/DDBJ whole genome shotgun (WGS) entry which is preliminary data.</text>
</comment>
<proteinExistence type="predicted"/>
<feature type="region of interest" description="Disordered" evidence="1">
    <location>
        <begin position="900"/>
        <end position="919"/>
    </location>
</feature>
<organism evidence="5 6">
    <name type="scientific">Panicum virgatum</name>
    <name type="common">Blackwell switchgrass</name>
    <dbReference type="NCBI Taxonomy" id="38727"/>
    <lineage>
        <taxon>Eukaryota</taxon>
        <taxon>Viridiplantae</taxon>
        <taxon>Streptophyta</taxon>
        <taxon>Embryophyta</taxon>
        <taxon>Tracheophyta</taxon>
        <taxon>Spermatophyta</taxon>
        <taxon>Magnoliopsida</taxon>
        <taxon>Liliopsida</taxon>
        <taxon>Poales</taxon>
        <taxon>Poaceae</taxon>
        <taxon>PACMAD clade</taxon>
        <taxon>Panicoideae</taxon>
        <taxon>Panicodae</taxon>
        <taxon>Paniceae</taxon>
        <taxon>Panicinae</taxon>
        <taxon>Panicum</taxon>
        <taxon>Panicum sect. Hiantes</taxon>
    </lineage>
</organism>
<feature type="domain" description="DUF4220" evidence="4">
    <location>
        <begin position="66"/>
        <end position="421"/>
    </location>
</feature>
<keyword evidence="2" id="KW-1133">Transmembrane helix</keyword>
<feature type="region of interest" description="Disordered" evidence="1">
    <location>
        <begin position="757"/>
        <end position="804"/>
    </location>
</feature>
<feature type="compositionally biased region" description="Basic and acidic residues" evidence="1">
    <location>
        <begin position="757"/>
        <end position="774"/>
    </location>
</feature>
<gene>
    <name evidence="5" type="ORF">PVAP13_2KG263100</name>
</gene>
<feature type="transmembrane region" description="Helical" evidence="2">
    <location>
        <begin position="307"/>
        <end position="329"/>
    </location>
</feature>
<keyword evidence="3" id="KW-0732">Signal</keyword>
<dbReference type="EMBL" id="CM029039">
    <property type="protein sequence ID" value="KAG2642102.1"/>
    <property type="molecule type" value="Genomic_DNA"/>
</dbReference>
<reference evidence="5" key="1">
    <citation type="submission" date="2020-05" db="EMBL/GenBank/DDBJ databases">
        <title>WGS assembly of Panicum virgatum.</title>
        <authorList>
            <person name="Lovell J.T."/>
            <person name="Jenkins J."/>
            <person name="Shu S."/>
            <person name="Juenger T.E."/>
            <person name="Schmutz J."/>
        </authorList>
    </citation>
    <scope>NUCLEOTIDE SEQUENCE</scope>
    <source>
        <strain evidence="5">AP13</strain>
    </source>
</reference>
<name>A0A8T0W179_PANVG</name>
<keyword evidence="2" id="KW-0812">Transmembrane</keyword>
<feature type="compositionally biased region" description="Pro residues" evidence="1">
    <location>
        <begin position="789"/>
        <end position="804"/>
    </location>
</feature>
<dbReference type="PANTHER" id="PTHR31325">
    <property type="entry name" value="OS01G0798800 PROTEIN-RELATED"/>
    <property type="match status" value="1"/>
</dbReference>
<feature type="compositionally biased region" description="Basic and acidic residues" evidence="1">
    <location>
        <begin position="900"/>
        <end position="911"/>
    </location>
</feature>
<feature type="compositionally biased region" description="Low complexity" evidence="1">
    <location>
        <begin position="188"/>
        <end position="199"/>
    </location>
</feature>
<feature type="transmembrane region" description="Helical" evidence="2">
    <location>
        <begin position="341"/>
        <end position="362"/>
    </location>
</feature>
<protein>
    <recommendedName>
        <fullName evidence="4">DUF4220 domain-containing protein</fullName>
    </recommendedName>
</protein>
<evidence type="ECO:0000256" key="1">
    <source>
        <dbReference type="SAM" id="MobiDB-lite"/>
    </source>
</evidence>
<evidence type="ECO:0000256" key="3">
    <source>
        <dbReference type="SAM" id="SignalP"/>
    </source>
</evidence>
<feature type="transmembrane region" description="Helical" evidence="2">
    <location>
        <begin position="23"/>
        <end position="44"/>
    </location>
</feature>
<feature type="chain" id="PRO_5035889923" description="DUF4220 domain-containing protein" evidence="3">
    <location>
        <begin position="19"/>
        <end position="919"/>
    </location>
</feature>
<dbReference type="InterPro" id="IPR025315">
    <property type="entry name" value="DUF4220"/>
</dbReference>
<feature type="transmembrane region" description="Helical" evidence="2">
    <location>
        <begin position="51"/>
        <end position="69"/>
    </location>
</feature>
<feature type="region of interest" description="Disordered" evidence="1">
    <location>
        <begin position="188"/>
        <end position="207"/>
    </location>
</feature>
<evidence type="ECO:0000256" key="2">
    <source>
        <dbReference type="SAM" id="Phobius"/>
    </source>
</evidence>
<feature type="transmembrane region" description="Helical" evidence="2">
    <location>
        <begin position="155"/>
        <end position="174"/>
    </location>
</feature>
<evidence type="ECO:0000259" key="4">
    <source>
        <dbReference type="Pfam" id="PF13968"/>
    </source>
</evidence>
<dbReference type="Pfam" id="PF13968">
    <property type="entry name" value="DUF4220"/>
    <property type="match status" value="1"/>
</dbReference>
<evidence type="ECO:0000313" key="6">
    <source>
        <dbReference type="Proteomes" id="UP000823388"/>
    </source>
</evidence>
<sequence length="919" mass="103692">MFWLGMVVIMILAQSRQGWSEWGFRITVISSLVANLVVGILSGTRRRSAPGLLWGFLGLAAQFFLWGAYQVAEAAATSAIGSLSLCGTDASAEEKQVVAFWAPFLLLHLGGPDNLTAYALEDNMISNRKWIEIVVRILGIGYAISSSTHGGGRSWALLFAASVVMLLAGGVRYVERAKALGNANLDSMQEDASSSSSSSSKEDDKQMDSLKCKIGKMKRQGRSLRDGEALLLAQKLFPVWRHALVDSSVDPASERQQASEMILTSDSDGREWGWESMCKVAEMELSLIYEFLYTKAILAHNWTWRYYLIRLLSPLLTAAAAFLFSSWLLRPDNGRRVVRGSFVGITYALLTIIFLMDVAWLLRALGSTWAYAYAREHAGTRRWWCSLHRVVVRLDPLQLFCRDPVSHRRWSGTIGRYNLLHECSATRGRFRPEWWPVSMAGDDKPKEMRYLCKLPECVKKVLFERVTEILQQAITKGKPKDGHKYSREDIRTRWGHKAFRSADGQVKSRIKTRISKSPPPPDEAADADPDPEATIFGTEFEEDVLLWHIATSMLLLLHIGRKGTRRHTTTTWAIEILSEYMMFLVAVRRQMLPGLVLHSQLQVTRKTLVDDIWARREHLSGQGFTMDNKEKLAMLLRLVRRTPPDDEKQFRVVEISGTEGTRLLADAVDLYFFLSGDDKAAPRPQPVGDDEEMLVFIFNVWVDKLVYAAVRCSREAHARQLSAGGDLTTVLWMLIQHAGPFCIGEAKSIYLAVPKPAEPKEADEKKRMPHDEPRPSGAPFPVPQQDHPAPSPMPRRPSPPPPHPPPVRYPVPLYGHPAPPPPSSWFPWSWLSWLLPSRRRRPPPPPVCPPYSPCPVCPPYSPCPVHPPCCHPLYPPVCPPCYNPSCPPVCPWYPQCPPQHEDAREDEHQDYFFDEDSEE</sequence>
<feature type="region of interest" description="Disordered" evidence="1">
    <location>
        <begin position="499"/>
        <end position="532"/>
    </location>
</feature>
<dbReference type="AlphaFoldDB" id="A0A8T0W179"/>
<keyword evidence="2" id="KW-0472">Membrane</keyword>
<accession>A0A8T0W179</accession>
<dbReference type="Proteomes" id="UP000823388">
    <property type="component" value="Chromosome 2K"/>
</dbReference>
<dbReference type="InterPro" id="IPR007658">
    <property type="entry name" value="DUF594"/>
</dbReference>
<evidence type="ECO:0000313" key="5">
    <source>
        <dbReference type="EMBL" id="KAG2642102.1"/>
    </source>
</evidence>
<feature type="signal peptide" evidence="3">
    <location>
        <begin position="1"/>
        <end position="18"/>
    </location>
</feature>
<keyword evidence="6" id="KW-1185">Reference proteome</keyword>
<dbReference type="Pfam" id="PF04578">
    <property type="entry name" value="DUF594"/>
    <property type="match status" value="1"/>
</dbReference>